<dbReference type="EMBL" id="OC322752">
    <property type="protein sequence ID" value="CAD7412227.1"/>
    <property type="molecule type" value="Genomic_DNA"/>
</dbReference>
<evidence type="ECO:0000256" key="1">
    <source>
        <dbReference type="SAM" id="Phobius"/>
    </source>
</evidence>
<keyword evidence="1" id="KW-1133">Transmembrane helix</keyword>
<protein>
    <submittedName>
        <fullName evidence="2">Uncharacterized protein</fullName>
    </submittedName>
</protein>
<feature type="transmembrane region" description="Helical" evidence="1">
    <location>
        <begin position="78"/>
        <end position="95"/>
    </location>
</feature>
<keyword evidence="1" id="KW-0812">Transmembrane</keyword>
<feature type="transmembrane region" description="Helical" evidence="1">
    <location>
        <begin position="52"/>
        <end position="71"/>
    </location>
</feature>
<proteinExistence type="predicted"/>
<name>A0A7R9DEV5_TIMCR</name>
<feature type="transmembrane region" description="Helical" evidence="1">
    <location>
        <begin position="101"/>
        <end position="120"/>
    </location>
</feature>
<reference evidence="2" key="1">
    <citation type="submission" date="2020-11" db="EMBL/GenBank/DDBJ databases">
        <authorList>
            <person name="Tran Van P."/>
        </authorList>
    </citation>
    <scope>NUCLEOTIDE SEQUENCE</scope>
</reference>
<organism evidence="2">
    <name type="scientific">Timema cristinae</name>
    <name type="common">Walking stick</name>
    <dbReference type="NCBI Taxonomy" id="61476"/>
    <lineage>
        <taxon>Eukaryota</taxon>
        <taxon>Metazoa</taxon>
        <taxon>Ecdysozoa</taxon>
        <taxon>Arthropoda</taxon>
        <taxon>Hexapoda</taxon>
        <taxon>Insecta</taxon>
        <taxon>Pterygota</taxon>
        <taxon>Neoptera</taxon>
        <taxon>Polyneoptera</taxon>
        <taxon>Phasmatodea</taxon>
        <taxon>Timematodea</taxon>
        <taxon>Timematoidea</taxon>
        <taxon>Timematidae</taxon>
        <taxon>Timema</taxon>
    </lineage>
</organism>
<sequence length="144" mass="15480">MDLVVMWSAVARLEIDSVEYPPYMAVGRVESEGLYPVITECTCVGLVSKVPLIIPVVVLVISVYLIVAPIIDKPQIEYLYAAFFIVAGLVLYVPFVHYGVVPAFMGTYLPVSVVALVLYVSSLDGQLHGVLSDVTGSGSDSVNV</sequence>
<accession>A0A7R9DEV5</accession>
<gene>
    <name evidence="2" type="ORF">TCEB3V08_LOCUS11302</name>
</gene>
<evidence type="ECO:0000313" key="2">
    <source>
        <dbReference type="EMBL" id="CAD7412227.1"/>
    </source>
</evidence>
<keyword evidence="1" id="KW-0472">Membrane</keyword>
<dbReference type="AlphaFoldDB" id="A0A7R9DEV5"/>